<reference evidence="6 7" key="1">
    <citation type="submission" date="2021-01" db="EMBL/GenBank/DDBJ databases">
        <title>Whole genome shotgun sequence of Planobispora longispora NBRC 13918.</title>
        <authorList>
            <person name="Komaki H."/>
            <person name="Tamura T."/>
        </authorList>
    </citation>
    <scope>NUCLEOTIDE SEQUENCE [LARGE SCALE GENOMIC DNA]</scope>
    <source>
        <strain evidence="6 7">NBRC 13918</strain>
    </source>
</reference>
<feature type="compositionally biased region" description="Pro residues" evidence="4">
    <location>
        <begin position="336"/>
        <end position="346"/>
    </location>
</feature>
<organism evidence="6 7">
    <name type="scientific">Planobispora longispora</name>
    <dbReference type="NCBI Taxonomy" id="28887"/>
    <lineage>
        <taxon>Bacteria</taxon>
        <taxon>Bacillati</taxon>
        <taxon>Actinomycetota</taxon>
        <taxon>Actinomycetes</taxon>
        <taxon>Streptosporangiales</taxon>
        <taxon>Streptosporangiaceae</taxon>
        <taxon>Planobispora</taxon>
    </lineage>
</organism>
<dbReference type="PROSITE" id="PS51000">
    <property type="entry name" value="HTH_DEOR_2"/>
    <property type="match status" value="1"/>
</dbReference>
<dbReference type="InterPro" id="IPR013196">
    <property type="entry name" value="HTH_11"/>
</dbReference>
<dbReference type="SUPFAM" id="SSF46785">
    <property type="entry name" value="Winged helix' DNA-binding domain"/>
    <property type="match status" value="1"/>
</dbReference>
<dbReference type="PROSITE" id="PS00894">
    <property type="entry name" value="HTH_DEOR_1"/>
    <property type="match status" value="1"/>
</dbReference>
<dbReference type="EMBL" id="BOOH01000064">
    <property type="protein sequence ID" value="GIH80801.1"/>
    <property type="molecule type" value="Genomic_DNA"/>
</dbReference>
<proteinExistence type="predicted"/>
<dbReference type="InterPro" id="IPR036388">
    <property type="entry name" value="WH-like_DNA-bd_sf"/>
</dbReference>
<dbReference type="PANTHER" id="PTHR34580">
    <property type="match status" value="1"/>
</dbReference>
<evidence type="ECO:0000259" key="5">
    <source>
        <dbReference type="PROSITE" id="PS51000"/>
    </source>
</evidence>
<dbReference type="InterPro" id="IPR026881">
    <property type="entry name" value="WYL_dom"/>
</dbReference>
<dbReference type="Pfam" id="PF13280">
    <property type="entry name" value="WYL"/>
    <property type="match status" value="1"/>
</dbReference>
<comment type="caution">
    <text evidence="6">The sequence shown here is derived from an EMBL/GenBank/DDBJ whole genome shotgun (WGS) entry which is preliminary data.</text>
</comment>
<dbReference type="Pfam" id="PF08279">
    <property type="entry name" value="HTH_11"/>
    <property type="match status" value="1"/>
</dbReference>
<evidence type="ECO:0000256" key="2">
    <source>
        <dbReference type="ARBA" id="ARBA00023125"/>
    </source>
</evidence>
<dbReference type="InterPro" id="IPR001034">
    <property type="entry name" value="DeoR_HTH"/>
</dbReference>
<dbReference type="Pfam" id="PF25583">
    <property type="entry name" value="WCX"/>
    <property type="match status" value="1"/>
</dbReference>
<keyword evidence="1" id="KW-0805">Transcription regulation</keyword>
<dbReference type="GO" id="GO:0003677">
    <property type="term" value="F:DNA binding"/>
    <property type="evidence" value="ECO:0007669"/>
    <property type="project" value="UniProtKB-KW"/>
</dbReference>
<name>A0A8J3RQ33_9ACTN</name>
<dbReference type="PANTHER" id="PTHR34580:SF3">
    <property type="entry name" value="PROTEIN PAFB"/>
    <property type="match status" value="1"/>
</dbReference>
<evidence type="ECO:0000256" key="1">
    <source>
        <dbReference type="ARBA" id="ARBA00023015"/>
    </source>
</evidence>
<keyword evidence="7" id="KW-1185">Reference proteome</keyword>
<dbReference type="InterPro" id="IPR028349">
    <property type="entry name" value="PafC-like"/>
</dbReference>
<dbReference type="InterPro" id="IPR057727">
    <property type="entry name" value="WCX_dom"/>
</dbReference>
<keyword evidence="2 6" id="KW-0238">DNA-binding</keyword>
<protein>
    <submittedName>
        <fullName evidence="6">DNA-binding transcriptional regulator</fullName>
    </submittedName>
</protein>
<sequence length="363" mass="39300">MCLDASEGLGQFPAATGGIVEDMADTTGRVLRLLSLLQGRREWPGPELAGRLGVSPRTLRRDIDRLRELGYPVRATTGPAGGYRLEAGTAMPPLLLDDDEAVAIAVGLRTAASGTVAGIEETSARALAKLEQVLPSRLRRRVNTLQTQTVTIQGAWPTVEPGTLATLAQACRDHERLRFGYRSRDGAVTGRLVEPYRLVSTGRRWYLVAWDTGREEWRTFRVDRLSRPLAVGVRSAPREPPPGYVEESITAPITRYRAVVTVHAPLAAVADRYPGPGTVLEPAGEDRCLLRSGADSLEWLALTVGLLGFPFTVHEPAELVEHVRELAARLQASAPPERPPGTPPETLPDGSPGETCTAPPLRQ</sequence>
<dbReference type="InterPro" id="IPR018356">
    <property type="entry name" value="Tscrpt_reg_HTH_DeoR_CS"/>
</dbReference>
<dbReference type="Proteomes" id="UP000616724">
    <property type="component" value="Unassembled WGS sequence"/>
</dbReference>
<evidence type="ECO:0000313" key="7">
    <source>
        <dbReference type="Proteomes" id="UP000616724"/>
    </source>
</evidence>
<evidence type="ECO:0000256" key="4">
    <source>
        <dbReference type="SAM" id="MobiDB-lite"/>
    </source>
</evidence>
<gene>
    <name evidence="6" type="ORF">Plo01_72300</name>
</gene>
<dbReference type="InterPro" id="IPR036390">
    <property type="entry name" value="WH_DNA-bd_sf"/>
</dbReference>
<keyword evidence="3" id="KW-0804">Transcription</keyword>
<feature type="region of interest" description="Disordered" evidence="4">
    <location>
        <begin position="330"/>
        <end position="363"/>
    </location>
</feature>
<dbReference type="PIRSF" id="PIRSF016838">
    <property type="entry name" value="PafC"/>
    <property type="match status" value="1"/>
</dbReference>
<evidence type="ECO:0000313" key="6">
    <source>
        <dbReference type="EMBL" id="GIH80801.1"/>
    </source>
</evidence>
<dbReference type="PROSITE" id="PS52050">
    <property type="entry name" value="WYL"/>
    <property type="match status" value="1"/>
</dbReference>
<evidence type="ECO:0000256" key="3">
    <source>
        <dbReference type="ARBA" id="ARBA00023163"/>
    </source>
</evidence>
<dbReference type="Gene3D" id="1.10.10.10">
    <property type="entry name" value="Winged helix-like DNA-binding domain superfamily/Winged helix DNA-binding domain"/>
    <property type="match status" value="1"/>
</dbReference>
<dbReference type="InterPro" id="IPR051534">
    <property type="entry name" value="CBASS_pafABC_assoc_protein"/>
</dbReference>
<dbReference type="GO" id="GO:0003700">
    <property type="term" value="F:DNA-binding transcription factor activity"/>
    <property type="evidence" value="ECO:0007669"/>
    <property type="project" value="InterPro"/>
</dbReference>
<dbReference type="AlphaFoldDB" id="A0A8J3RQ33"/>
<accession>A0A8J3RQ33</accession>
<feature type="domain" description="HTH deoR-type" evidence="5">
    <location>
        <begin position="26"/>
        <end position="81"/>
    </location>
</feature>